<gene>
    <name evidence="2" type="ORF">FCK90_08020</name>
</gene>
<dbReference type="SUPFAM" id="SSF53955">
    <property type="entry name" value="Lysozyme-like"/>
    <property type="match status" value="1"/>
</dbReference>
<dbReference type="PANTHER" id="PTHR37423">
    <property type="entry name" value="SOLUBLE LYTIC MUREIN TRANSGLYCOSYLASE-RELATED"/>
    <property type="match status" value="1"/>
</dbReference>
<dbReference type="Gene3D" id="1.10.530.10">
    <property type="match status" value="1"/>
</dbReference>
<feature type="domain" description="Transglycosylase SLT" evidence="1">
    <location>
        <begin position="22"/>
        <end position="133"/>
    </location>
</feature>
<dbReference type="OrthoDB" id="9815778at2"/>
<reference evidence="2 3" key="1">
    <citation type="submission" date="2019-05" db="EMBL/GenBank/DDBJ databases">
        <title>Kocuria coralli sp. nov., a novel actinobacterium isolated from coral reef seawater.</title>
        <authorList>
            <person name="Li J."/>
        </authorList>
    </citation>
    <scope>NUCLEOTIDE SEQUENCE [LARGE SCALE GENOMIC DNA]</scope>
    <source>
        <strain evidence="2 3">SCSIO 13007</strain>
    </source>
</reference>
<evidence type="ECO:0000259" key="1">
    <source>
        <dbReference type="Pfam" id="PF01464"/>
    </source>
</evidence>
<dbReference type="Pfam" id="PF01464">
    <property type="entry name" value="SLT"/>
    <property type="match status" value="1"/>
</dbReference>
<name>A0A5J5KXK1_9MICC</name>
<proteinExistence type="predicted"/>
<dbReference type="PANTHER" id="PTHR37423:SF2">
    <property type="entry name" value="MEMBRANE-BOUND LYTIC MUREIN TRANSGLYCOSYLASE C"/>
    <property type="match status" value="1"/>
</dbReference>
<dbReference type="EMBL" id="SZWF01000008">
    <property type="protein sequence ID" value="KAA9394242.1"/>
    <property type="molecule type" value="Genomic_DNA"/>
</dbReference>
<sequence>MDPTCADRDQAIPEDWADDVAAAARVSGFPSSVVAAQIDTESRWDPDAESPVGAVGLAQFMPDTWELYGQGERTDPEASIAAQGHYLRDLRRMMAPLNPADEQAELDLVLAAYNAGPTVVLENGGIPAYRETRNYVEQINRLSTTRYAEVCTQA</sequence>
<dbReference type="InterPro" id="IPR008258">
    <property type="entry name" value="Transglycosylase_SLT_dom_1"/>
</dbReference>
<comment type="caution">
    <text evidence="2">The sequence shown here is derived from an EMBL/GenBank/DDBJ whole genome shotgun (WGS) entry which is preliminary data.</text>
</comment>
<dbReference type="Proteomes" id="UP000325957">
    <property type="component" value="Unassembled WGS sequence"/>
</dbReference>
<keyword evidence="3" id="KW-1185">Reference proteome</keyword>
<evidence type="ECO:0000313" key="2">
    <source>
        <dbReference type="EMBL" id="KAA9394242.1"/>
    </source>
</evidence>
<protein>
    <submittedName>
        <fullName evidence="2">Lytic transglycosylase domain-containing protein</fullName>
    </submittedName>
</protein>
<dbReference type="InterPro" id="IPR023346">
    <property type="entry name" value="Lysozyme-like_dom_sf"/>
</dbReference>
<evidence type="ECO:0000313" key="3">
    <source>
        <dbReference type="Proteomes" id="UP000325957"/>
    </source>
</evidence>
<accession>A0A5J5KXK1</accession>
<dbReference type="CDD" id="cd00254">
    <property type="entry name" value="LT-like"/>
    <property type="match status" value="1"/>
</dbReference>
<organism evidence="2 3">
    <name type="scientific">Kocuria coralli</name>
    <dbReference type="NCBI Taxonomy" id="1461025"/>
    <lineage>
        <taxon>Bacteria</taxon>
        <taxon>Bacillati</taxon>
        <taxon>Actinomycetota</taxon>
        <taxon>Actinomycetes</taxon>
        <taxon>Micrococcales</taxon>
        <taxon>Micrococcaceae</taxon>
        <taxon>Kocuria</taxon>
    </lineage>
</organism>
<dbReference type="AlphaFoldDB" id="A0A5J5KXK1"/>